<feature type="domain" description="GGDEF" evidence="5">
    <location>
        <begin position="216"/>
        <end position="349"/>
    </location>
</feature>
<feature type="domain" description="Response regulatory" evidence="3">
    <location>
        <begin position="15"/>
        <end position="131"/>
    </location>
</feature>
<proteinExistence type="predicted"/>
<dbReference type="SMART" id="SM00267">
    <property type="entry name" value="GGDEF"/>
    <property type="match status" value="1"/>
</dbReference>
<dbReference type="Gene3D" id="3.40.50.2300">
    <property type="match status" value="1"/>
</dbReference>
<dbReference type="PANTHER" id="PTHR33121:SF70">
    <property type="entry name" value="SIGNALING PROTEIN YKOW"/>
    <property type="match status" value="1"/>
</dbReference>
<dbReference type="Pfam" id="PF00563">
    <property type="entry name" value="EAL"/>
    <property type="match status" value="1"/>
</dbReference>
<dbReference type="CDD" id="cd01949">
    <property type="entry name" value="GGDEF"/>
    <property type="match status" value="1"/>
</dbReference>
<comment type="caution">
    <text evidence="6">The sequence shown here is derived from an EMBL/GenBank/DDBJ whole genome shotgun (WGS) entry which is preliminary data.</text>
</comment>
<dbReference type="SMART" id="SM00052">
    <property type="entry name" value="EAL"/>
    <property type="match status" value="1"/>
</dbReference>
<organism evidence="6 7">
    <name type="scientific">Pseudanabaena cinerea FACHB-1277</name>
    <dbReference type="NCBI Taxonomy" id="2949581"/>
    <lineage>
        <taxon>Bacteria</taxon>
        <taxon>Bacillati</taxon>
        <taxon>Cyanobacteriota</taxon>
        <taxon>Cyanophyceae</taxon>
        <taxon>Pseudanabaenales</taxon>
        <taxon>Pseudanabaenaceae</taxon>
        <taxon>Pseudanabaena</taxon>
        <taxon>Pseudanabaena cinerea</taxon>
    </lineage>
</organism>
<feature type="modified residue" description="4-aspartylphosphate" evidence="1">
    <location>
        <position position="64"/>
    </location>
</feature>
<dbReference type="InterPro" id="IPR011006">
    <property type="entry name" value="CheY-like_superfamily"/>
</dbReference>
<evidence type="ECO:0000259" key="4">
    <source>
        <dbReference type="PROSITE" id="PS50883"/>
    </source>
</evidence>
<reference evidence="6" key="2">
    <citation type="submission" date="2020-08" db="EMBL/GenBank/DDBJ databases">
        <authorList>
            <person name="Chen M."/>
            <person name="Teng W."/>
            <person name="Zhao L."/>
            <person name="Hu C."/>
            <person name="Zhou Y."/>
            <person name="Han B."/>
            <person name="Song L."/>
            <person name="Shu W."/>
        </authorList>
    </citation>
    <scope>NUCLEOTIDE SEQUENCE</scope>
    <source>
        <strain evidence="6">FACHB-1277</strain>
    </source>
</reference>
<dbReference type="GO" id="GO:0000160">
    <property type="term" value="P:phosphorelay signal transduction system"/>
    <property type="evidence" value="ECO:0007669"/>
    <property type="project" value="InterPro"/>
</dbReference>
<dbReference type="CDD" id="cd19920">
    <property type="entry name" value="REC_PA4781-like"/>
    <property type="match status" value="1"/>
</dbReference>
<keyword evidence="2" id="KW-0175">Coiled coil</keyword>
<dbReference type="Proteomes" id="UP000631421">
    <property type="component" value="Unassembled WGS sequence"/>
</dbReference>
<dbReference type="InterPro" id="IPR035919">
    <property type="entry name" value="EAL_sf"/>
</dbReference>
<dbReference type="CDD" id="cd01948">
    <property type="entry name" value="EAL"/>
    <property type="match status" value="1"/>
</dbReference>
<reference evidence="6" key="1">
    <citation type="journal article" date="2015" name="ISME J.">
        <title>Draft Genome Sequence of Streptomyces incarnatus NRRL8089, which Produces the Nucleoside Antibiotic Sinefungin.</title>
        <authorList>
            <person name="Oshima K."/>
            <person name="Hattori M."/>
            <person name="Shimizu H."/>
            <person name="Fukuda K."/>
            <person name="Nemoto M."/>
            <person name="Inagaki K."/>
            <person name="Tamura T."/>
        </authorList>
    </citation>
    <scope>NUCLEOTIDE SEQUENCE</scope>
    <source>
        <strain evidence="6">FACHB-1277</strain>
    </source>
</reference>
<keyword evidence="1" id="KW-0597">Phosphoprotein</keyword>
<dbReference type="EMBL" id="JACJPY010000095">
    <property type="protein sequence ID" value="MBD2152311.1"/>
    <property type="molecule type" value="Genomic_DNA"/>
</dbReference>
<dbReference type="PROSITE" id="PS50883">
    <property type="entry name" value="EAL"/>
    <property type="match status" value="1"/>
</dbReference>
<dbReference type="InterPro" id="IPR001633">
    <property type="entry name" value="EAL_dom"/>
</dbReference>
<name>A0A926UWS1_9CYAN</name>
<dbReference type="InterPro" id="IPR029787">
    <property type="entry name" value="Nucleotide_cyclase"/>
</dbReference>
<dbReference type="PROSITE" id="PS50887">
    <property type="entry name" value="GGDEF"/>
    <property type="match status" value="1"/>
</dbReference>
<dbReference type="SUPFAM" id="SSF52172">
    <property type="entry name" value="CheY-like"/>
    <property type="match status" value="1"/>
</dbReference>
<dbReference type="SUPFAM" id="SSF55073">
    <property type="entry name" value="Nucleotide cyclase"/>
    <property type="match status" value="1"/>
</dbReference>
<sequence>MEAHSLNYKNNYKNKILIVDDNPNNLKVLSGALADCDWDILVAVDGESAIEQAIYSRPDLIFLDVMMPVMDGFTACQVLKNTAETREIPIIFMTSLSDSLDKVKGFELGAVDYITKPFDRDEVMARVKTHLHINHLTRQIQEQNQKLQNFNLELERRVKERTLALSNAIEELQALQTQLLQREQRLAYEAVHDTLTGLPNRAWLMKRLHYLIAQNLIYAVLFMDLDRFKVINDSLGHLVGDELLKQATQRIAALISPNATLARFGGDEFIILLEDISDLEAAISLARTIQSGLEAPFPILEHELFVSISIGITMGSRDYQKPEDILRDADIAMYQAKNKGRNRYDIFNPIGRNQAIARLELENDLRKAIERQEFCMYFQPIICLRRNTLCGFEALVRWHHPSGKMISPLDFIPIAEDTGMINELGWWIVRASLRQMRLWQDQLRVQSGDRPRLWVNVNVSPIQLKQANFAQGVQQILDEYGLPNFLLKLEITESCLLESTGTENQCLADLKKYGIKLCIDDFGTGYSSLSRLHELPIHTLKIDSAFVKDLQTEYQNGSCHNSIASTIIKLAHGLNMDVVAEGIETEEQKLVLRSLACDYGQGYLLSRPLAEDAVYDYISKNCMDYHEIQPIEARSS</sequence>
<dbReference type="SMART" id="SM00448">
    <property type="entry name" value="REC"/>
    <property type="match status" value="1"/>
</dbReference>
<evidence type="ECO:0000259" key="5">
    <source>
        <dbReference type="PROSITE" id="PS50887"/>
    </source>
</evidence>
<evidence type="ECO:0000259" key="3">
    <source>
        <dbReference type="PROSITE" id="PS50110"/>
    </source>
</evidence>
<dbReference type="RefSeq" id="WP_190352719.1">
    <property type="nucleotide sequence ID" value="NZ_JACJPY010000095.1"/>
</dbReference>
<dbReference type="PROSITE" id="PS50110">
    <property type="entry name" value="RESPONSE_REGULATORY"/>
    <property type="match status" value="1"/>
</dbReference>
<dbReference type="Pfam" id="PF00072">
    <property type="entry name" value="Response_reg"/>
    <property type="match status" value="1"/>
</dbReference>
<dbReference type="NCBIfam" id="TIGR00254">
    <property type="entry name" value="GGDEF"/>
    <property type="match status" value="1"/>
</dbReference>
<evidence type="ECO:0000256" key="2">
    <source>
        <dbReference type="SAM" id="Coils"/>
    </source>
</evidence>
<dbReference type="InterPro" id="IPR043128">
    <property type="entry name" value="Rev_trsase/Diguanyl_cyclase"/>
</dbReference>
<protein>
    <submittedName>
        <fullName evidence="6">EAL domain-containing protein</fullName>
    </submittedName>
</protein>
<dbReference type="AlphaFoldDB" id="A0A926UWS1"/>
<feature type="domain" description="EAL" evidence="4">
    <location>
        <begin position="358"/>
        <end position="622"/>
    </location>
</feature>
<feature type="coiled-coil region" evidence="2">
    <location>
        <begin position="133"/>
        <end position="185"/>
    </location>
</feature>
<keyword evidence="7" id="KW-1185">Reference proteome</keyword>
<dbReference type="InterPro" id="IPR050706">
    <property type="entry name" value="Cyclic-di-GMP_PDE-like"/>
</dbReference>
<dbReference type="Gene3D" id="3.20.20.450">
    <property type="entry name" value="EAL domain"/>
    <property type="match status" value="1"/>
</dbReference>
<dbReference type="Gene3D" id="3.30.70.270">
    <property type="match status" value="1"/>
</dbReference>
<dbReference type="InterPro" id="IPR000160">
    <property type="entry name" value="GGDEF_dom"/>
</dbReference>
<dbReference type="GO" id="GO:0071111">
    <property type="term" value="F:cyclic-guanylate-specific phosphodiesterase activity"/>
    <property type="evidence" value="ECO:0007669"/>
    <property type="project" value="InterPro"/>
</dbReference>
<evidence type="ECO:0000313" key="7">
    <source>
        <dbReference type="Proteomes" id="UP000631421"/>
    </source>
</evidence>
<dbReference type="PANTHER" id="PTHR33121">
    <property type="entry name" value="CYCLIC DI-GMP PHOSPHODIESTERASE PDEF"/>
    <property type="match status" value="1"/>
</dbReference>
<evidence type="ECO:0000256" key="1">
    <source>
        <dbReference type="PROSITE-ProRule" id="PRU00169"/>
    </source>
</evidence>
<dbReference type="InterPro" id="IPR001789">
    <property type="entry name" value="Sig_transdc_resp-reg_receiver"/>
</dbReference>
<dbReference type="SUPFAM" id="SSF141868">
    <property type="entry name" value="EAL domain-like"/>
    <property type="match status" value="1"/>
</dbReference>
<accession>A0A926UWS1</accession>
<evidence type="ECO:0000313" key="6">
    <source>
        <dbReference type="EMBL" id="MBD2152311.1"/>
    </source>
</evidence>
<dbReference type="Pfam" id="PF00990">
    <property type="entry name" value="GGDEF"/>
    <property type="match status" value="1"/>
</dbReference>
<gene>
    <name evidence="6" type="ORF">H6F44_19640</name>
</gene>